<keyword evidence="11" id="KW-0282">Flagellum</keyword>
<evidence type="ECO:0000313" key="11">
    <source>
        <dbReference type="EMBL" id="MBZ5749886.1"/>
    </source>
</evidence>
<keyword evidence="12" id="KW-1185">Reference proteome</keyword>
<evidence type="ECO:0000256" key="5">
    <source>
        <dbReference type="ARBA" id="ARBA00022692"/>
    </source>
</evidence>
<dbReference type="RefSeq" id="WP_224137883.1">
    <property type="nucleotide sequence ID" value="NZ_JAIQUM010000009.1"/>
</dbReference>
<evidence type="ECO:0000256" key="7">
    <source>
        <dbReference type="ARBA" id="ARBA00023136"/>
    </source>
</evidence>
<feature type="transmembrane region" description="Helical" evidence="10">
    <location>
        <begin position="36"/>
        <end position="53"/>
    </location>
</feature>
<evidence type="ECO:0000256" key="10">
    <source>
        <dbReference type="RuleBase" id="RU362071"/>
    </source>
</evidence>
<evidence type="ECO:0000256" key="8">
    <source>
        <dbReference type="ARBA" id="ARBA00023143"/>
    </source>
</evidence>
<keyword evidence="4 10" id="KW-1003">Cell membrane</keyword>
<accession>A0ABS7UNJ1</accession>
<dbReference type="NCBIfam" id="TIGR01400">
    <property type="entry name" value="fliR"/>
    <property type="match status" value="1"/>
</dbReference>
<dbReference type="EMBL" id="JAIQUM010000009">
    <property type="protein sequence ID" value="MBZ5749886.1"/>
    <property type="molecule type" value="Genomic_DNA"/>
</dbReference>
<keyword evidence="7 10" id="KW-0472">Membrane</keyword>
<keyword evidence="8 10" id="KW-0975">Bacterial flagellum</keyword>
<dbReference type="InterPro" id="IPR006303">
    <property type="entry name" value="FliR"/>
</dbReference>
<evidence type="ECO:0000256" key="3">
    <source>
        <dbReference type="ARBA" id="ARBA00021717"/>
    </source>
</evidence>
<feature type="transmembrane region" description="Helical" evidence="10">
    <location>
        <begin position="12"/>
        <end position="30"/>
    </location>
</feature>
<reference evidence="11" key="1">
    <citation type="submission" date="2024-05" db="EMBL/GenBank/DDBJ databases">
        <title>Metabacillus sp. nov., isolated from the rhizosphere soil of tomato plants.</title>
        <authorList>
            <person name="Ma R."/>
        </authorList>
    </citation>
    <scope>NUCLEOTIDE SEQUENCE</scope>
    <source>
        <strain evidence="11">DBTR6</strain>
    </source>
</reference>
<dbReference type="PANTHER" id="PTHR30065:SF1">
    <property type="entry name" value="SURFACE PRESENTATION OF ANTIGENS PROTEIN SPAR"/>
    <property type="match status" value="1"/>
</dbReference>
<comment type="function">
    <text evidence="1 10">Role in flagellar biosynthesis.</text>
</comment>
<comment type="caution">
    <text evidence="11">The sequence shown here is derived from an EMBL/GenBank/DDBJ whole genome shotgun (WGS) entry which is preliminary data.</text>
</comment>
<proteinExistence type="inferred from homology"/>
<evidence type="ECO:0000256" key="4">
    <source>
        <dbReference type="ARBA" id="ARBA00022475"/>
    </source>
</evidence>
<keyword evidence="5 10" id="KW-0812">Transmembrane</keyword>
<feature type="transmembrane region" description="Helical" evidence="10">
    <location>
        <begin position="177"/>
        <end position="202"/>
    </location>
</feature>
<keyword evidence="11" id="KW-0969">Cilium</keyword>
<evidence type="ECO:0000256" key="2">
    <source>
        <dbReference type="ARBA" id="ARBA00009772"/>
    </source>
</evidence>
<name>A0ABS7UNJ1_9BACI</name>
<organism evidence="11 12">
    <name type="scientific">Metabacillus rhizolycopersici</name>
    <dbReference type="NCBI Taxonomy" id="2875709"/>
    <lineage>
        <taxon>Bacteria</taxon>
        <taxon>Bacillati</taxon>
        <taxon>Bacillota</taxon>
        <taxon>Bacilli</taxon>
        <taxon>Bacillales</taxon>
        <taxon>Bacillaceae</taxon>
        <taxon>Metabacillus</taxon>
    </lineage>
</organism>
<feature type="transmembrane region" description="Helical" evidence="10">
    <location>
        <begin position="208"/>
        <end position="235"/>
    </location>
</feature>
<comment type="subcellular location">
    <subcellularLocation>
        <location evidence="10">Cell membrane</location>
        <topology evidence="10">Multi-pass membrane protein</topology>
    </subcellularLocation>
    <subcellularLocation>
        <location evidence="10">Bacterial flagellum basal body</location>
    </subcellularLocation>
</comment>
<feature type="transmembrane region" description="Helical" evidence="10">
    <location>
        <begin position="122"/>
        <end position="141"/>
    </location>
</feature>
<sequence length="263" mass="29412">MVTVIENYPAFLLVFMRITAFFVTLPLFSYRNIPNMYKISFSFLLAWIMFIAIEPPPIEIDGEYFMLILKEALFGLLTGFTAYFIIAAVQIAGSFIDFQMGFAIANVIDPQTGAQSPLIGQFLYTFALLLMVSVNAHHLLLDGVFYSYQFVPIDQLYLPLGKDNVIEFIVRSFNSMFLIAFQMSIPVVGSLFLVDIALGIVARTVPQLNIFVVGLPLKIGVSFILLIVVMAALFVSMQQLFDTMAITMRGLMELFGVMGNEPS</sequence>
<comment type="similarity">
    <text evidence="2 10">Belongs to the FliR/MopE/SpaR family.</text>
</comment>
<dbReference type="PANTHER" id="PTHR30065">
    <property type="entry name" value="FLAGELLAR BIOSYNTHETIC PROTEIN FLIR"/>
    <property type="match status" value="1"/>
</dbReference>
<protein>
    <recommendedName>
        <fullName evidence="3 9">Flagellar biosynthetic protein FliR</fullName>
    </recommendedName>
</protein>
<feature type="transmembrane region" description="Helical" evidence="10">
    <location>
        <begin position="73"/>
        <end position="96"/>
    </location>
</feature>
<evidence type="ECO:0000256" key="1">
    <source>
        <dbReference type="ARBA" id="ARBA00002578"/>
    </source>
</evidence>
<dbReference type="Proteomes" id="UP001165287">
    <property type="component" value="Unassembled WGS sequence"/>
</dbReference>
<evidence type="ECO:0000256" key="9">
    <source>
        <dbReference type="NCBIfam" id="TIGR01400"/>
    </source>
</evidence>
<dbReference type="InterPro" id="IPR002010">
    <property type="entry name" value="T3SS_IM_R"/>
</dbReference>
<gene>
    <name evidence="11" type="primary">fliR</name>
    <name evidence="11" type="ORF">K9V48_06415</name>
</gene>
<evidence type="ECO:0000313" key="12">
    <source>
        <dbReference type="Proteomes" id="UP001165287"/>
    </source>
</evidence>
<evidence type="ECO:0000256" key="6">
    <source>
        <dbReference type="ARBA" id="ARBA00022989"/>
    </source>
</evidence>
<keyword evidence="6 10" id="KW-1133">Transmembrane helix</keyword>
<dbReference type="Pfam" id="PF01311">
    <property type="entry name" value="Bac_export_1"/>
    <property type="match status" value="1"/>
</dbReference>
<dbReference type="PRINTS" id="PR00953">
    <property type="entry name" value="TYPE3IMRPROT"/>
</dbReference>
<keyword evidence="11" id="KW-0966">Cell projection</keyword>